<evidence type="ECO:0000256" key="1">
    <source>
        <dbReference type="ARBA" id="ARBA00022603"/>
    </source>
</evidence>
<evidence type="ECO:0000313" key="6">
    <source>
        <dbReference type="EMBL" id="EGC28309.1"/>
    </source>
</evidence>
<dbReference type="InterPro" id="IPR004556">
    <property type="entry name" value="HemK-like"/>
</dbReference>
<reference evidence="7" key="1">
    <citation type="journal article" date="2011" name="Genome Biol.">
        <title>Comparative genomics of the social amoebae Dictyostelium discoideum and Dictyostelium purpureum.</title>
        <authorList>
            <consortium name="US DOE Joint Genome Institute (JGI-PGF)"/>
            <person name="Sucgang R."/>
            <person name="Kuo A."/>
            <person name="Tian X."/>
            <person name="Salerno W."/>
            <person name="Parikh A."/>
            <person name="Feasley C.L."/>
            <person name="Dalin E."/>
            <person name="Tu H."/>
            <person name="Huang E."/>
            <person name="Barry K."/>
            <person name="Lindquist E."/>
            <person name="Shapiro H."/>
            <person name="Bruce D."/>
            <person name="Schmutz J."/>
            <person name="Salamov A."/>
            <person name="Fey P."/>
            <person name="Gaudet P."/>
            <person name="Anjard C."/>
            <person name="Babu M.M."/>
            <person name="Basu S."/>
            <person name="Bushmanova Y."/>
            <person name="van der Wel H."/>
            <person name="Katoh-Kurasawa M."/>
            <person name="Dinh C."/>
            <person name="Coutinho P.M."/>
            <person name="Saito T."/>
            <person name="Elias M."/>
            <person name="Schaap P."/>
            <person name="Kay R.R."/>
            <person name="Henrissat B."/>
            <person name="Eichinger L."/>
            <person name="Rivero F."/>
            <person name="Putnam N.H."/>
            <person name="West C.M."/>
            <person name="Loomis W.F."/>
            <person name="Chisholm R.L."/>
            <person name="Shaulsky G."/>
            <person name="Strassmann J.E."/>
            <person name="Queller D.C."/>
            <person name="Kuspa A."/>
            <person name="Grigoriev I.V."/>
        </authorList>
    </citation>
    <scope>NUCLEOTIDE SEQUENCE [LARGE SCALE GENOMIC DNA]</scope>
    <source>
        <strain evidence="7">QSDP1</strain>
    </source>
</reference>
<dbReference type="OMA" id="GYRYFWK"/>
<dbReference type="InterPro" id="IPR029063">
    <property type="entry name" value="SAM-dependent_MTases_sf"/>
</dbReference>
<dbReference type="NCBIfam" id="TIGR03534">
    <property type="entry name" value="RF_mod_PrmC"/>
    <property type="match status" value="1"/>
</dbReference>
<dbReference type="FunCoup" id="F1A671">
    <property type="interactions" value="16"/>
</dbReference>
<keyword evidence="1" id="KW-0489">Methyltransferase</keyword>
<dbReference type="InterPro" id="IPR019874">
    <property type="entry name" value="RF_methyltr_PrmC"/>
</dbReference>
<dbReference type="GO" id="GO:0036009">
    <property type="term" value="F:protein-glutamine N-methyltransferase activity"/>
    <property type="evidence" value="ECO:0000318"/>
    <property type="project" value="GO_Central"/>
</dbReference>
<dbReference type="GO" id="GO:0006415">
    <property type="term" value="P:translational termination"/>
    <property type="evidence" value="ECO:0000318"/>
    <property type="project" value="GO_Central"/>
</dbReference>
<dbReference type="GO" id="GO:0032259">
    <property type="term" value="P:methylation"/>
    <property type="evidence" value="ECO:0007669"/>
    <property type="project" value="UniProtKB-KW"/>
</dbReference>
<organism evidence="6 7">
    <name type="scientific">Dictyostelium purpureum</name>
    <name type="common">Slime mold</name>
    <dbReference type="NCBI Taxonomy" id="5786"/>
    <lineage>
        <taxon>Eukaryota</taxon>
        <taxon>Amoebozoa</taxon>
        <taxon>Evosea</taxon>
        <taxon>Eumycetozoa</taxon>
        <taxon>Dictyostelia</taxon>
        <taxon>Dictyosteliales</taxon>
        <taxon>Dictyosteliaceae</taxon>
        <taxon>Dictyostelium</taxon>
    </lineage>
</organism>
<evidence type="ECO:0000256" key="3">
    <source>
        <dbReference type="ARBA" id="ARBA00022691"/>
    </source>
</evidence>
<dbReference type="STRING" id="5786.F1A671"/>
<feature type="domain" description="Methyltransferase" evidence="4">
    <location>
        <begin position="157"/>
        <end position="290"/>
    </location>
</feature>
<dbReference type="NCBIfam" id="TIGR00536">
    <property type="entry name" value="hemK_fam"/>
    <property type="match status" value="1"/>
</dbReference>
<gene>
    <name evidence="6" type="ORF">DICPUDRAFT_44415</name>
</gene>
<dbReference type="AlphaFoldDB" id="F1A671"/>
<dbReference type="OrthoDB" id="269872at2759"/>
<dbReference type="CDD" id="cd02440">
    <property type="entry name" value="AdoMet_MTases"/>
    <property type="match status" value="1"/>
</dbReference>
<dbReference type="InterPro" id="IPR050320">
    <property type="entry name" value="N5-glutamine_MTase"/>
</dbReference>
<accession>F1A671</accession>
<keyword evidence="2" id="KW-0808">Transferase</keyword>
<protein>
    <submittedName>
        <fullName evidence="6">Uncharacterized protein</fullName>
    </submittedName>
</protein>
<dbReference type="KEGG" id="dpp:DICPUDRAFT_44415"/>
<dbReference type="PANTHER" id="PTHR18895:SF74">
    <property type="entry name" value="MTRF1L RELEASE FACTOR GLUTAMINE METHYLTRANSFERASE"/>
    <property type="match status" value="1"/>
</dbReference>
<dbReference type="PANTHER" id="PTHR18895">
    <property type="entry name" value="HEMK METHYLTRANSFERASE"/>
    <property type="match status" value="1"/>
</dbReference>
<dbReference type="InParanoid" id="F1A671"/>
<dbReference type="Proteomes" id="UP000001064">
    <property type="component" value="Unassembled WGS sequence"/>
</dbReference>
<dbReference type="GO" id="GO:0003676">
    <property type="term" value="F:nucleic acid binding"/>
    <property type="evidence" value="ECO:0007669"/>
    <property type="project" value="InterPro"/>
</dbReference>
<proteinExistence type="predicted"/>
<dbReference type="PROSITE" id="PS00092">
    <property type="entry name" value="N6_MTASE"/>
    <property type="match status" value="1"/>
</dbReference>
<evidence type="ECO:0000259" key="4">
    <source>
        <dbReference type="Pfam" id="PF13847"/>
    </source>
</evidence>
<keyword evidence="3" id="KW-0949">S-adenosyl-L-methionine</keyword>
<dbReference type="InterPro" id="IPR025714">
    <property type="entry name" value="Methyltranfer_dom"/>
</dbReference>
<keyword evidence="7" id="KW-1185">Reference proteome</keyword>
<dbReference type="EMBL" id="GL871687">
    <property type="protein sequence ID" value="EGC28309.1"/>
    <property type="molecule type" value="Genomic_DNA"/>
</dbReference>
<feature type="domain" description="Release factor glutamine methyltransferase N-terminal" evidence="5">
    <location>
        <begin position="56"/>
        <end position="116"/>
    </location>
</feature>
<dbReference type="InterPro" id="IPR040758">
    <property type="entry name" value="PrmC_N"/>
</dbReference>
<dbReference type="VEuPathDB" id="AmoebaDB:DICPUDRAFT_44415"/>
<name>F1A671_DICPU</name>
<evidence type="ECO:0000259" key="5">
    <source>
        <dbReference type="Pfam" id="PF17827"/>
    </source>
</evidence>
<evidence type="ECO:0000256" key="2">
    <source>
        <dbReference type="ARBA" id="ARBA00022679"/>
    </source>
</evidence>
<dbReference type="GeneID" id="10511195"/>
<dbReference type="Pfam" id="PF17827">
    <property type="entry name" value="PrmC_N"/>
    <property type="match status" value="1"/>
</dbReference>
<dbReference type="eggNOG" id="KOG2904">
    <property type="taxonomic scope" value="Eukaryota"/>
</dbReference>
<dbReference type="InterPro" id="IPR002052">
    <property type="entry name" value="DNA_methylase_N6_adenine_CS"/>
</dbReference>
<dbReference type="Pfam" id="PF13847">
    <property type="entry name" value="Methyltransf_31"/>
    <property type="match status" value="1"/>
</dbReference>
<dbReference type="RefSeq" id="XP_003295164.1">
    <property type="nucleotide sequence ID" value="XM_003295116.1"/>
</dbReference>
<dbReference type="Gene3D" id="1.10.8.10">
    <property type="entry name" value="DNA helicase RuvA subunit, C-terminal domain"/>
    <property type="match status" value="1"/>
</dbReference>
<evidence type="ECO:0000313" key="7">
    <source>
        <dbReference type="Proteomes" id="UP000001064"/>
    </source>
</evidence>
<sequence length="340" mass="39370">MKSLNIIKNFIRNNNNSNSIRFFSSNINIVVNSRGIKYIYNEINKKLKNSNNRQISEGSELESRVLISHVLDIDSSAITLFSKKNQHRFLTNEEYSRLQELVNRRLLNEPISYLIGYRYFWKHKFHCDRSTLIPRPDSETIVEKILEEKNKNNLKFDRVLDLGTGTGCLLLSILYELDGSFGVGIDKSKESLLLANKNAKELELKDRVCFLNSDWNHQESLVKELGQFKPFDLVISNPPYISIDEYKELNETVKDWEPTTALIADENGLKDYRNIGLLLKNNKELLSNNAQVVFEIGKGQENDIIEIMESCGFKFTDSKKDLSSIIRCLVFTRNKENENK</sequence>
<dbReference type="SUPFAM" id="SSF53335">
    <property type="entry name" value="S-adenosyl-L-methionine-dependent methyltransferases"/>
    <property type="match status" value="1"/>
</dbReference>
<dbReference type="Gene3D" id="3.40.50.150">
    <property type="entry name" value="Vaccinia Virus protein VP39"/>
    <property type="match status" value="1"/>
</dbReference>